<name>A0A4Q7LJA6_9MICO</name>
<dbReference type="Proteomes" id="UP000293519">
    <property type="component" value="Unassembled WGS sequence"/>
</dbReference>
<accession>A0A4Q7LJA6</accession>
<organism evidence="2 3">
    <name type="scientific">Microcella putealis</name>
    <dbReference type="NCBI Taxonomy" id="337005"/>
    <lineage>
        <taxon>Bacteria</taxon>
        <taxon>Bacillati</taxon>
        <taxon>Actinomycetota</taxon>
        <taxon>Actinomycetes</taxon>
        <taxon>Micrococcales</taxon>
        <taxon>Microbacteriaceae</taxon>
        <taxon>Microcella</taxon>
    </lineage>
</organism>
<dbReference type="OrthoDB" id="10014102at2"/>
<dbReference type="EMBL" id="SGWW01000006">
    <property type="protein sequence ID" value="RZS53519.1"/>
    <property type="molecule type" value="Genomic_DNA"/>
</dbReference>
<feature type="transmembrane region" description="Helical" evidence="1">
    <location>
        <begin position="46"/>
        <end position="68"/>
    </location>
</feature>
<sequence length="190" mass="20370">MEELELTRALNASRPEVVESSQIDALAKATVVDSARKQAPRLTTKAIGVIAASLIGGITLTTGVAYAAPLISEWWAWTPAEDAVLTTNAFFDGNAWVRCEIMLSVTTDGQTATDDSAARLLEARTFIASIDPETYTSDAEAILERDLDAYPDEMRNLGVATQMAISRDLGERGFLGEGVSLESRVDCTAP</sequence>
<keyword evidence="1" id="KW-0812">Transmembrane</keyword>
<dbReference type="RefSeq" id="WP_130486240.1">
    <property type="nucleotide sequence ID" value="NZ_SGWW01000006.1"/>
</dbReference>
<proteinExistence type="predicted"/>
<evidence type="ECO:0000256" key="1">
    <source>
        <dbReference type="SAM" id="Phobius"/>
    </source>
</evidence>
<reference evidence="2 3" key="1">
    <citation type="journal article" date="2015" name="Stand. Genomic Sci.">
        <title>Genomic Encyclopedia of Bacterial and Archaeal Type Strains, Phase III: the genomes of soil and plant-associated and newly described type strains.</title>
        <authorList>
            <person name="Whitman W.B."/>
            <person name="Woyke T."/>
            <person name="Klenk H.P."/>
            <person name="Zhou Y."/>
            <person name="Lilburn T.G."/>
            <person name="Beck B.J."/>
            <person name="De Vos P."/>
            <person name="Vandamme P."/>
            <person name="Eisen J.A."/>
            <person name="Garrity G."/>
            <person name="Hugenholtz P."/>
            <person name="Kyrpides N.C."/>
        </authorList>
    </citation>
    <scope>NUCLEOTIDE SEQUENCE [LARGE SCALE GENOMIC DNA]</scope>
    <source>
        <strain evidence="2 3">CV2</strain>
    </source>
</reference>
<comment type="caution">
    <text evidence="2">The sequence shown here is derived from an EMBL/GenBank/DDBJ whole genome shotgun (WGS) entry which is preliminary data.</text>
</comment>
<keyword evidence="1" id="KW-0472">Membrane</keyword>
<evidence type="ECO:0000313" key="3">
    <source>
        <dbReference type="Proteomes" id="UP000293519"/>
    </source>
</evidence>
<keyword evidence="3" id="KW-1185">Reference proteome</keyword>
<evidence type="ECO:0000313" key="2">
    <source>
        <dbReference type="EMBL" id="RZS53519.1"/>
    </source>
</evidence>
<protein>
    <submittedName>
        <fullName evidence="2">Uncharacterized protein</fullName>
    </submittedName>
</protein>
<keyword evidence="1" id="KW-1133">Transmembrane helix</keyword>
<gene>
    <name evidence="2" type="ORF">EV141_2469</name>
</gene>
<dbReference type="AlphaFoldDB" id="A0A4Q7LJA6"/>